<evidence type="ECO:0000256" key="1">
    <source>
        <dbReference type="SAM" id="MobiDB-lite"/>
    </source>
</evidence>
<keyword evidence="3" id="KW-1185">Reference proteome</keyword>
<proteinExistence type="predicted"/>
<evidence type="ECO:0000313" key="3">
    <source>
        <dbReference type="Proteomes" id="UP000269721"/>
    </source>
</evidence>
<dbReference type="AlphaFoldDB" id="A0A4P9VZN7"/>
<evidence type="ECO:0000313" key="2">
    <source>
        <dbReference type="EMBL" id="RKO83296.1"/>
    </source>
</evidence>
<dbReference type="Proteomes" id="UP000269721">
    <property type="component" value="Unassembled WGS sequence"/>
</dbReference>
<gene>
    <name evidence="2" type="ORF">BDK51DRAFT_50791</name>
</gene>
<accession>A0A4P9VZN7</accession>
<feature type="region of interest" description="Disordered" evidence="1">
    <location>
        <begin position="89"/>
        <end position="119"/>
    </location>
</feature>
<name>A0A4P9VZN7_9FUNG</name>
<protein>
    <submittedName>
        <fullName evidence="2">Uncharacterized protein</fullName>
    </submittedName>
</protein>
<dbReference type="EMBL" id="ML001411">
    <property type="protein sequence ID" value="RKO83296.1"/>
    <property type="molecule type" value="Genomic_DNA"/>
</dbReference>
<reference evidence="3" key="1">
    <citation type="journal article" date="2018" name="Nat. Microbiol.">
        <title>Leveraging single-cell genomics to expand the fungal tree of life.</title>
        <authorList>
            <person name="Ahrendt S.R."/>
            <person name="Quandt C.A."/>
            <person name="Ciobanu D."/>
            <person name="Clum A."/>
            <person name="Salamov A."/>
            <person name="Andreopoulos B."/>
            <person name="Cheng J.F."/>
            <person name="Woyke T."/>
            <person name="Pelin A."/>
            <person name="Henrissat B."/>
            <person name="Reynolds N.K."/>
            <person name="Benny G.L."/>
            <person name="Smith M.E."/>
            <person name="James T.Y."/>
            <person name="Grigoriev I.V."/>
        </authorList>
    </citation>
    <scope>NUCLEOTIDE SEQUENCE [LARGE SCALE GENOMIC DNA]</scope>
</reference>
<sequence length="210" mass="23902">MQGSALTSTIPQHSPAEWWPGGECRLVLLPRPSAWLEVWNRTPAWRSTYPHRLLAYSQASENPHPAQRFPRQLPEFCPRQVLRGGCVHSNLPEAPRPAGPGRGLNSYRRKSPGTRYLPSKRDYISSRRSRRHAVLFKISIYALTEGTKEKSSTTDASESELRRSARTLLQVSLVPDTGEFTASKHTPTKTYRRCKFVRRTPRSRSTPNLL</sequence>
<organism evidence="2 3">
    <name type="scientific">Blyttiomyces helicus</name>
    <dbReference type="NCBI Taxonomy" id="388810"/>
    <lineage>
        <taxon>Eukaryota</taxon>
        <taxon>Fungi</taxon>
        <taxon>Fungi incertae sedis</taxon>
        <taxon>Chytridiomycota</taxon>
        <taxon>Chytridiomycota incertae sedis</taxon>
        <taxon>Chytridiomycetes</taxon>
        <taxon>Chytridiomycetes incertae sedis</taxon>
        <taxon>Blyttiomyces</taxon>
    </lineage>
</organism>